<dbReference type="SUPFAM" id="SSF51735">
    <property type="entry name" value="NAD(P)-binding Rossmann-fold domains"/>
    <property type="match status" value="1"/>
</dbReference>
<proteinExistence type="inferred from homology"/>
<dbReference type="EC" id="1.1.1.-" evidence="2"/>
<dbReference type="GO" id="GO:0016491">
    <property type="term" value="F:oxidoreductase activity"/>
    <property type="evidence" value="ECO:0007669"/>
    <property type="project" value="UniProtKB-KW"/>
</dbReference>
<dbReference type="Proteomes" id="UP001589740">
    <property type="component" value="Unassembled WGS sequence"/>
</dbReference>
<dbReference type="PANTHER" id="PTHR42879">
    <property type="entry name" value="3-OXOACYL-(ACYL-CARRIER-PROTEIN) REDUCTASE"/>
    <property type="match status" value="1"/>
</dbReference>
<name>A0ABV5Z5K0_9STAP</name>
<gene>
    <name evidence="2" type="ORF">ACFFLE_09675</name>
</gene>
<comment type="caution">
    <text evidence="2">The sequence shown here is derived from an EMBL/GenBank/DDBJ whole genome shotgun (WGS) entry which is preliminary data.</text>
</comment>
<dbReference type="EMBL" id="JBHMAH010000031">
    <property type="protein sequence ID" value="MFB9861331.1"/>
    <property type="molecule type" value="Genomic_DNA"/>
</dbReference>
<keyword evidence="3" id="KW-1185">Reference proteome</keyword>
<evidence type="ECO:0000313" key="2">
    <source>
        <dbReference type="EMBL" id="MFB9861331.1"/>
    </source>
</evidence>
<comment type="similarity">
    <text evidence="1">Belongs to the short-chain dehydrogenases/reductases (SDR) family.</text>
</comment>
<dbReference type="Pfam" id="PF13561">
    <property type="entry name" value="adh_short_C2"/>
    <property type="match status" value="1"/>
</dbReference>
<dbReference type="PANTHER" id="PTHR42879:SF2">
    <property type="entry name" value="3-OXOACYL-[ACYL-CARRIER-PROTEIN] REDUCTASE FABG"/>
    <property type="match status" value="1"/>
</dbReference>
<dbReference type="InterPro" id="IPR002347">
    <property type="entry name" value="SDR_fam"/>
</dbReference>
<protein>
    <submittedName>
        <fullName evidence="2">SDR family NAD(P)-dependent oxidoreductase</fullName>
        <ecNumber evidence="2">1.1.1.-</ecNumber>
    </submittedName>
</protein>
<evidence type="ECO:0000313" key="3">
    <source>
        <dbReference type="Proteomes" id="UP001589740"/>
    </source>
</evidence>
<reference evidence="2 3" key="1">
    <citation type="submission" date="2024-09" db="EMBL/GenBank/DDBJ databases">
        <authorList>
            <person name="Sun Q."/>
            <person name="Mori K."/>
        </authorList>
    </citation>
    <scope>NUCLEOTIDE SEQUENCE [LARGE SCALE GENOMIC DNA]</scope>
    <source>
        <strain evidence="2 3">JCM 12822</strain>
    </source>
</reference>
<dbReference type="InterPro" id="IPR036291">
    <property type="entry name" value="NAD(P)-bd_dom_sf"/>
</dbReference>
<keyword evidence="2" id="KW-0560">Oxidoreductase</keyword>
<dbReference type="PRINTS" id="PR00081">
    <property type="entry name" value="GDHRDH"/>
</dbReference>
<dbReference type="CDD" id="cd05233">
    <property type="entry name" value="SDR_c"/>
    <property type="match status" value="1"/>
</dbReference>
<evidence type="ECO:0000256" key="1">
    <source>
        <dbReference type="ARBA" id="ARBA00006484"/>
    </source>
</evidence>
<dbReference type="InterPro" id="IPR050259">
    <property type="entry name" value="SDR"/>
</dbReference>
<organism evidence="2 3">
    <name type="scientific">Salinicoccus siamensis</name>
    <dbReference type="NCBI Taxonomy" id="381830"/>
    <lineage>
        <taxon>Bacteria</taxon>
        <taxon>Bacillati</taxon>
        <taxon>Bacillota</taxon>
        <taxon>Bacilli</taxon>
        <taxon>Bacillales</taxon>
        <taxon>Staphylococcaceae</taxon>
        <taxon>Salinicoccus</taxon>
    </lineage>
</organism>
<dbReference type="RefSeq" id="WP_380572115.1">
    <property type="nucleotide sequence ID" value="NZ_JBHMAH010000031.1"/>
</dbReference>
<dbReference type="Gene3D" id="3.40.50.720">
    <property type="entry name" value="NAD(P)-binding Rossmann-like Domain"/>
    <property type="match status" value="1"/>
</dbReference>
<sequence>MSRYVIVGSTGDIGKKLHEQLSTEETITFSREKEPEYDSTHHFLDLSYAQDKAVIESFFDGVDGIDGLIWCPGYSLFSLVQDTALDEVDNQYNISIRNLVAFIQVLLPKLRRRKGRIIVITSIWGRHGASYESIYASMKGAQEALIKSLAKELAPTGVTVNGVAPGIVEGAMTALLSEADQQHLLDELPQACYVKPAEVMHAVQYLLDENAQSVTGEIMNVNGGWYT</sequence>
<accession>A0ABV5Z5K0</accession>